<sequence length="240" mass="26952">MKLNKENITPGYKFIIKAVANDNNKFGNEIKLIYSQIGDQKAFDLAKINLVEPIVVHSLIDVIDEESLPSHWQHSHNESSLRISAYLSELDRVAAILAENNISLIALKNGGIARGIYHCIGCNTMGDLDVLVDKKHFKDAHHILLSEGYHFEFRSPLENAELEEAEKLGGAEYRKTLPNGENLWFELQWRAVAGKWIRPDQEPTAEELIARSIPISGTAVRLLSPEDNLLQVSLHTAKHS</sequence>
<organism evidence="1">
    <name type="scientific">marine metagenome</name>
    <dbReference type="NCBI Taxonomy" id="408172"/>
    <lineage>
        <taxon>unclassified sequences</taxon>
        <taxon>metagenomes</taxon>
        <taxon>ecological metagenomes</taxon>
    </lineage>
</organism>
<dbReference type="EMBL" id="UINC01109084">
    <property type="protein sequence ID" value="SVC75654.1"/>
    <property type="molecule type" value="Genomic_DNA"/>
</dbReference>
<name>A0A382PQP6_9ZZZZ</name>
<dbReference type="Pfam" id="PF14907">
    <property type="entry name" value="NTP_transf_5"/>
    <property type="match status" value="1"/>
</dbReference>
<proteinExistence type="predicted"/>
<dbReference type="AlphaFoldDB" id="A0A382PQP6"/>
<feature type="non-terminal residue" evidence="1">
    <location>
        <position position="240"/>
    </location>
</feature>
<gene>
    <name evidence="1" type="ORF">METZ01_LOCUS328508</name>
</gene>
<accession>A0A382PQP6</accession>
<reference evidence="1" key="1">
    <citation type="submission" date="2018-05" db="EMBL/GenBank/DDBJ databases">
        <authorList>
            <person name="Lanie J.A."/>
            <person name="Ng W.-L."/>
            <person name="Kazmierczak K.M."/>
            <person name="Andrzejewski T.M."/>
            <person name="Davidsen T.M."/>
            <person name="Wayne K.J."/>
            <person name="Tettelin H."/>
            <person name="Glass J.I."/>
            <person name="Rusch D."/>
            <person name="Podicherti R."/>
            <person name="Tsui H.-C.T."/>
            <person name="Winkler M.E."/>
        </authorList>
    </citation>
    <scope>NUCLEOTIDE SEQUENCE</scope>
</reference>
<dbReference type="InterPro" id="IPR039498">
    <property type="entry name" value="NTP_transf_5"/>
</dbReference>
<protein>
    <recommendedName>
        <fullName evidence="2">Nucleotidyltransferase family protein</fullName>
    </recommendedName>
</protein>
<evidence type="ECO:0000313" key="1">
    <source>
        <dbReference type="EMBL" id="SVC75654.1"/>
    </source>
</evidence>
<evidence type="ECO:0008006" key="2">
    <source>
        <dbReference type="Google" id="ProtNLM"/>
    </source>
</evidence>